<evidence type="ECO:0000313" key="2">
    <source>
        <dbReference type="EMBL" id="ELB03370.1"/>
    </source>
</evidence>
<feature type="domain" description="HTH cro/C1-type" evidence="1">
    <location>
        <begin position="3"/>
        <end position="47"/>
    </location>
</feature>
<proteinExistence type="predicted"/>
<organism evidence="2 3">
    <name type="scientific">Enterococcus faecium EnGen0003</name>
    <dbReference type="NCBI Taxonomy" id="1138901"/>
    <lineage>
        <taxon>Bacteria</taxon>
        <taxon>Bacillati</taxon>
        <taxon>Bacillota</taxon>
        <taxon>Bacilli</taxon>
        <taxon>Lactobacillales</taxon>
        <taxon>Enterococcaceae</taxon>
        <taxon>Enterococcus</taxon>
    </lineage>
</organism>
<dbReference type="CDD" id="cd00093">
    <property type="entry name" value="HTH_XRE"/>
    <property type="match status" value="1"/>
</dbReference>
<dbReference type="InterPro" id="IPR003491">
    <property type="entry name" value="REP-like_C"/>
</dbReference>
<dbReference type="EMBL" id="AHXC01000003">
    <property type="protein sequence ID" value="ELB03370.1"/>
    <property type="molecule type" value="Genomic_DNA"/>
</dbReference>
<dbReference type="PROSITE" id="PS50943">
    <property type="entry name" value="HTH_CROC1"/>
    <property type="match status" value="1"/>
</dbReference>
<dbReference type="SUPFAM" id="SSF47413">
    <property type="entry name" value="lambda repressor-like DNA-binding domains"/>
    <property type="match status" value="1"/>
</dbReference>
<evidence type="ECO:0000313" key="3">
    <source>
        <dbReference type="Proteomes" id="UP000010553"/>
    </source>
</evidence>
<dbReference type="InterPro" id="IPR040819">
    <property type="entry name" value="Rol_Rep_N"/>
</dbReference>
<dbReference type="InterPro" id="IPR010982">
    <property type="entry name" value="Lambda_DNA-bd_dom_sf"/>
</dbReference>
<protein>
    <recommendedName>
        <fullName evidence="1">HTH cro/C1-type domain-containing protein</fullName>
    </recommendedName>
</protein>
<dbReference type="Gene3D" id="1.10.260.40">
    <property type="entry name" value="lambda repressor-like DNA-binding domains"/>
    <property type="match status" value="1"/>
</dbReference>
<name>A0A828ZWV2_ENTFC</name>
<gene>
    <name evidence="2" type="ORF">OIE_03331</name>
</gene>
<dbReference type="Proteomes" id="UP000010553">
    <property type="component" value="Unassembled WGS sequence"/>
</dbReference>
<dbReference type="AlphaFoldDB" id="A0A828ZWV2"/>
<evidence type="ECO:0000259" key="1">
    <source>
        <dbReference type="PROSITE" id="PS50943"/>
    </source>
</evidence>
<comment type="caution">
    <text evidence="2">The sequence shown here is derived from an EMBL/GenBank/DDBJ whole genome shotgun (WGS) entry which is preliminary data.</text>
</comment>
<dbReference type="Pfam" id="PF02486">
    <property type="entry name" value="Rep_trans"/>
    <property type="match status" value="1"/>
</dbReference>
<dbReference type="Pfam" id="PF18106">
    <property type="entry name" value="Rol_Rep_N"/>
    <property type="match status" value="1"/>
</dbReference>
<dbReference type="GO" id="GO:0003677">
    <property type="term" value="F:DNA binding"/>
    <property type="evidence" value="ECO:0007669"/>
    <property type="project" value="InterPro"/>
</dbReference>
<sequence length="375" mass="44198">MRMTQTEFGNLVGLSRKSISNIERGENFPSEEKMLEIYDLLATKEEHEPLESIIDYLRISFPFHDVERIFNEVLKIKKEFFAETSSHLYGYVGGFQLDYIHVLYSKKNDDRGILIQLSGQGCRQFEAFLEAQGRTWFDFFYVCFDHKAKFTRVDLAINDYKEYLNIPVLLNKIERQELISRFEVYEFNGSGSISKKKRGGVSIYLGSKKSLFYIAFYQKNYEQAKKLGIPVEEVPIKNRYELRFKDERAMDAITRYVESGMLSDLLLGILNDYLCFTDKRPDVSRKYWPINKKWHHFIGGVENVKLITEPNEKLYERSKNWFKRTVAPTVKMLMEVDDYNDTEETWEIIDEAELSDKHLHMIEAQTAAIQEMVVE</sequence>
<dbReference type="InterPro" id="IPR001387">
    <property type="entry name" value="Cro/C1-type_HTH"/>
</dbReference>
<accession>A0A828ZWV2</accession>
<reference evidence="2 3" key="1">
    <citation type="submission" date="2012-12" db="EMBL/GenBank/DDBJ databases">
        <title>The Genome Sequence of Enterococcus faecium E1590.</title>
        <authorList>
            <consortium name="The Broad Institute Genome Sequencing Platform"/>
            <consortium name="The Broad Institute Genome Sequencing Center for Infectious Disease"/>
            <person name="Earl A.M."/>
            <person name="Gilmore M.S."/>
            <person name="van Schaik W."/>
            <person name="Lebreton F."/>
            <person name="Willems R.J."/>
            <person name="Walker B."/>
            <person name="Young S.K."/>
            <person name="Zeng Q."/>
            <person name="Gargeya S."/>
            <person name="Fitzgerald M."/>
            <person name="Haas B."/>
            <person name="Abouelleil A."/>
            <person name="Alvarado L."/>
            <person name="Arachchi H.M."/>
            <person name="Berlin A.M."/>
            <person name="Chapman S.B."/>
            <person name="Dewar J."/>
            <person name="Goldberg J."/>
            <person name="Griggs A."/>
            <person name="Gujja S."/>
            <person name="Hansen M."/>
            <person name="Howarth C."/>
            <person name="Imamovic A."/>
            <person name="Larimer J."/>
            <person name="McCowan C."/>
            <person name="Murphy C."/>
            <person name="Neiman D."/>
            <person name="Pearson M."/>
            <person name="Priest M."/>
            <person name="Roberts A."/>
            <person name="Saif S."/>
            <person name="Shea T."/>
            <person name="Sisk P."/>
            <person name="Sykes S."/>
            <person name="Wortman J."/>
            <person name="Nusbaum C."/>
            <person name="Birren B."/>
        </authorList>
    </citation>
    <scope>NUCLEOTIDE SEQUENCE [LARGE SCALE GENOMIC DNA]</scope>
    <source>
        <strain evidence="2 3">E1590</strain>
    </source>
</reference>